<dbReference type="InterPro" id="IPR049304">
    <property type="entry name" value="Gly_rich_dom"/>
</dbReference>
<dbReference type="EMBL" id="LR796837">
    <property type="protein sequence ID" value="CAB4169228.1"/>
    <property type="molecule type" value="Genomic_DNA"/>
</dbReference>
<evidence type="ECO:0000313" key="2">
    <source>
        <dbReference type="EMBL" id="CAB4169228.1"/>
    </source>
</evidence>
<sequence>MATQKRFLAKNGLDNNSQTIQNVATPVNTTDATTKAYVDLKPDLSSTTPAALGTATVGVGTTAARSDHVHLAQTTITGNAGTATSIAGGVANNVPYQTAAGTTAFVPVSTVAGQVLTTAAAGGAPTWVTPTAIRLSSAITGYAVGTNTALAATDTILAAFGKLQGQVTATPGTVTGVTGTAPVASSGGTAPVISMAAATTSVPGYLTAADWTTFNGKQPAGSYLTAVSAANIATAIAPSTSGNVLTSNGSAWTSAAPASGGFTNMVVYTTTTTWTIPAGITKCKVTVVGGGGGGSCTGYNPCNPTPVGGGGGGSGGAAYKYLTGLTPLSTLTATIGAGGTAGYTAWNTSAGGGSGGTSSLSSGTQTIATITATGGAGGVSSSNVSGVGGSASGGTLNMEGTKGGVYFGAPSILGGGGGSAGGAGAKGGGGGGNDGSSGGTAGLGGAGVIIIEY</sequence>
<dbReference type="EMBL" id="LR798364">
    <property type="protein sequence ID" value="CAB5226947.1"/>
    <property type="molecule type" value="Genomic_DNA"/>
</dbReference>
<evidence type="ECO:0000313" key="3">
    <source>
        <dbReference type="EMBL" id="CAB5226947.1"/>
    </source>
</evidence>
<protein>
    <recommendedName>
        <fullName evidence="1">Glycine-rich domain-containing protein</fullName>
    </recommendedName>
</protein>
<evidence type="ECO:0000259" key="1">
    <source>
        <dbReference type="Pfam" id="PF21722"/>
    </source>
</evidence>
<feature type="domain" description="Glycine-rich" evidence="1">
    <location>
        <begin position="270"/>
        <end position="450"/>
    </location>
</feature>
<name>A0A6J7XAY5_9CAUD</name>
<organism evidence="3">
    <name type="scientific">uncultured Caudovirales phage</name>
    <dbReference type="NCBI Taxonomy" id="2100421"/>
    <lineage>
        <taxon>Viruses</taxon>
        <taxon>Duplodnaviria</taxon>
        <taxon>Heunggongvirae</taxon>
        <taxon>Uroviricota</taxon>
        <taxon>Caudoviricetes</taxon>
        <taxon>Peduoviridae</taxon>
        <taxon>Maltschvirus</taxon>
        <taxon>Maltschvirus maltsch</taxon>
    </lineage>
</organism>
<gene>
    <name evidence="3" type="ORF">UFOVP1516_70</name>
    <name evidence="2" type="ORF">UFOVP887_65</name>
</gene>
<dbReference type="Pfam" id="PF21722">
    <property type="entry name" value="Gly_rich_2"/>
    <property type="match status" value="1"/>
</dbReference>
<accession>A0A6J7XAY5</accession>
<reference evidence="3" key="1">
    <citation type="submission" date="2020-05" db="EMBL/GenBank/DDBJ databases">
        <authorList>
            <person name="Chiriac C."/>
            <person name="Salcher M."/>
            <person name="Ghai R."/>
            <person name="Kavagutti S V."/>
        </authorList>
    </citation>
    <scope>NUCLEOTIDE SEQUENCE</scope>
</reference>
<proteinExistence type="predicted"/>